<dbReference type="SUPFAM" id="SSF55166">
    <property type="entry name" value="Hedgehog/DD-peptidase"/>
    <property type="match status" value="1"/>
</dbReference>
<accession>A0ABU8PHX9</accession>
<dbReference type="InterPro" id="IPR009045">
    <property type="entry name" value="Zn_M74/Hedgehog-like"/>
</dbReference>
<dbReference type="Proteomes" id="UP001375812">
    <property type="component" value="Unassembled WGS sequence"/>
</dbReference>
<feature type="region of interest" description="Disordered" evidence="1">
    <location>
        <begin position="1"/>
        <end position="23"/>
    </location>
</feature>
<sequence length="1056" mass="115622">MARLPSVADRKSIFQGPQSAVSGSTAANPFMQIADAIGSIGTKLEEGQVFQSGIDGQSAPYRDDAGNLQVDLRSNYSETGRAYNRAAMQGFAARSALDIRKAAQALSTEHTGDVKAFESAWHGFKNQFLSNAPKEMRGVVSGLLDEEGQQFALGVSEQRRKRDIQVAKGDMEATKQMYMDDLFTLARSGGVNTEQYKSTSGKLVSLLDELATNPDFAYSAKQAEIEKRRVESAAIGYSLVGNVDDLVGAGNTAGALKLIDRVRTDTSLTLSLPERNQLAGMMRERITAQKAIWDEEAKPFLAKGKDLTDQFKAGYGYDSPDYAAVYQGLWQTGKFSEAAKLANDRDMYRDQYARKSANTPTGSLVSYTGNLMRPNLDASSGRKLGQSGPSEARAFLLARSNKDASHVDGMDAGFGNKLASLIQAAPPGIAEKLGIYSGARSVERQTELWNDALKKYGSVAEARKWVAPPPGVAGSKGSNHNHGTAADLSYNGQSLKNAPPEVVDWLHSHAKDFGLKFPLSNENWHIEDDSTRRGASSGPTPAWVRDPDYVKGLRDAVTDRYELHFDDFKQMFTKGNIPSLDEIQTLADAIPQFTSDSLRLKYSEVLRGAEFLQNLELQYPDKSDRDAVITAIEAGMQSDGATIAQHQAVQSYREAETAQAKALKDDPIGYGASRYSQSVGALSGFPSGNDPDAINAAVASRQRAGMALVSAGEISSPPSVFRPSDFNALGQIWRSDDPAALNSLTSSLLQMPSDTFEATLEDPKYKDIISGAAVSVDPNKHMAAMQQLQTLSEHVGIGAVERTYSKDIVDRLQDWQARVRYYGPEEAKDWLKQRNDPKWQERVRPLVTAGEKEARKASVNDLTGQIGNAWFTNPDAPTDALTQRMMLNDYVTLVGERNGALNDIGKAKEQAVIRMREKWSASAAVNGRVMLYAPESFYPDVNGSKDWMSDQLSEFASARGMDIDRLSLVSDTKTEGEIQNKQLPGYLVAKVDPETGFEDILTDDDGNIVRVFFDPDRAASLARDKLIQQRKYAKDVSDRTNALFEQMNRMPEDATR</sequence>
<dbReference type="RefSeq" id="WP_146114473.1">
    <property type="nucleotide sequence ID" value="NZ_JBBGZH010000002.1"/>
</dbReference>
<proteinExistence type="predicted"/>
<dbReference type="InterPro" id="IPR003709">
    <property type="entry name" value="VanY-like_core_dom"/>
</dbReference>
<dbReference type="EMBL" id="JBBGZH010000002">
    <property type="protein sequence ID" value="MEJ5021855.1"/>
    <property type="molecule type" value="Genomic_DNA"/>
</dbReference>
<organism evidence="3 4">
    <name type="scientific">Ochrobactrum vermis</name>
    <dbReference type="NCBI Taxonomy" id="1827297"/>
    <lineage>
        <taxon>Bacteria</taxon>
        <taxon>Pseudomonadati</taxon>
        <taxon>Pseudomonadota</taxon>
        <taxon>Alphaproteobacteria</taxon>
        <taxon>Hyphomicrobiales</taxon>
        <taxon>Brucellaceae</taxon>
        <taxon>Brucella/Ochrobactrum group</taxon>
        <taxon>Ochrobactrum</taxon>
    </lineage>
</organism>
<evidence type="ECO:0000259" key="2">
    <source>
        <dbReference type="Pfam" id="PF02557"/>
    </source>
</evidence>
<gene>
    <name evidence="3" type="ORF">WH297_19260</name>
</gene>
<evidence type="ECO:0000313" key="4">
    <source>
        <dbReference type="Proteomes" id="UP001375812"/>
    </source>
</evidence>
<reference evidence="3 4" key="1">
    <citation type="submission" date="2023-12" db="EMBL/GenBank/DDBJ databases">
        <title>Gut-associated functions are favored during microbiome assembly across C. elegans life.</title>
        <authorList>
            <person name="Zimmermann J."/>
        </authorList>
    </citation>
    <scope>NUCLEOTIDE SEQUENCE [LARGE SCALE GENOMIC DNA]</scope>
    <source>
        <strain evidence="3 4">MYb71</strain>
    </source>
</reference>
<evidence type="ECO:0000256" key="1">
    <source>
        <dbReference type="SAM" id="MobiDB-lite"/>
    </source>
</evidence>
<keyword evidence="4" id="KW-1185">Reference proteome</keyword>
<evidence type="ECO:0000313" key="3">
    <source>
        <dbReference type="EMBL" id="MEJ5021855.1"/>
    </source>
</evidence>
<comment type="caution">
    <text evidence="3">The sequence shown here is derived from an EMBL/GenBank/DDBJ whole genome shotgun (WGS) entry which is preliminary data.</text>
</comment>
<dbReference type="Pfam" id="PF02557">
    <property type="entry name" value="VanY"/>
    <property type="match status" value="1"/>
</dbReference>
<protein>
    <submittedName>
        <fullName evidence="3">M15 family metallopeptidase</fullName>
    </submittedName>
</protein>
<feature type="domain" description="D-alanyl-D-alanine carboxypeptidase-like core" evidence="2">
    <location>
        <begin position="418"/>
        <end position="525"/>
    </location>
</feature>
<dbReference type="CDD" id="cd14814">
    <property type="entry name" value="Peptidase_M15"/>
    <property type="match status" value="1"/>
</dbReference>
<dbReference type="Gene3D" id="3.30.1380.10">
    <property type="match status" value="1"/>
</dbReference>
<name>A0ABU8PHX9_9HYPH</name>